<dbReference type="PANTHER" id="PTHR43245:SF13">
    <property type="entry name" value="UDP-D-APIOSE_UDP-D-XYLOSE SYNTHASE 2"/>
    <property type="match status" value="1"/>
</dbReference>
<proteinExistence type="predicted"/>
<evidence type="ECO:0000256" key="1">
    <source>
        <dbReference type="SAM" id="MobiDB-lite"/>
    </source>
</evidence>
<protein>
    <submittedName>
        <fullName evidence="3">NAD-dependent epimerase/dehydratase family protein</fullName>
    </submittedName>
</protein>
<evidence type="ECO:0000313" key="4">
    <source>
        <dbReference type="Proteomes" id="UP001597351"/>
    </source>
</evidence>
<sequence>MRVLVLGGTRHVGRAVVESALARGHEVVTLNRGRAGRDAAGVDVRRGDRLDAASLAAALGDDEFDVVVDTWSSAPVAVRDSARLLSGRAGHYAYVSSRSVYTWPPAPGLDESAPVVDASADADATDYAADKRGGELAVQAEFDGPWSCLRAGLVLGPYEQIGRLPFWLQRVAAGDRVPAPGPHDRPLQYVDARDLADWVLDHRPTGVLNAVSRPGHTTIGELLEECVRVTGADAELVWLDPAVVEAAGVAPWTELPIWMPPTGDYAAMHDCDVTAALDAGLTCRPVGETVGDTWAWLQREGLPEQPADRPATGLSPEAEQRLWAAASQR</sequence>
<feature type="region of interest" description="Disordered" evidence="1">
    <location>
        <begin position="302"/>
        <end position="329"/>
    </location>
</feature>
<dbReference type="PANTHER" id="PTHR43245">
    <property type="entry name" value="BIFUNCTIONAL POLYMYXIN RESISTANCE PROTEIN ARNA"/>
    <property type="match status" value="1"/>
</dbReference>
<evidence type="ECO:0000313" key="3">
    <source>
        <dbReference type="EMBL" id="MFD1948903.1"/>
    </source>
</evidence>
<dbReference type="InterPro" id="IPR001509">
    <property type="entry name" value="Epimerase_deHydtase"/>
</dbReference>
<comment type="caution">
    <text evidence="3">The sequence shown here is derived from an EMBL/GenBank/DDBJ whole genome shotgun (WGS) entry which is preliminary data.</text>
</comment>
<accession>A0ABW4TSF2</accession>
<dbReference type="RefSeq" id="WP_343921480.1">
    <property type="nucleotide sequence ID" value="NZ_BAAAJT010000003.1"/>
</dbReference>
<dbReference type="EMBL" id="JBHUGD010000004">
    <property type="protein sequence ID" value="MFD1948903.1"/>
    <property type="molecule type" value="Genomic_DNA"/>
</dbReference>
<keyword evidence="4" id="KW-1185">Reference proteome</keyword>
<reference evidence="4" key="1">
    <citation type="journal article" date="2019" name="Int. J. Syst. Evol. Microbiol.">
        <title>The Global Catalogue of Microorganisms (GCM) 10K type strain sequencing project: providing services to taxonomists for standard genome sequencing and annotation.</title>
        <authorList>
            <consortium name="The Broad Institute Genomics Platform"/>
            <consortium name="The Broad Institute Genome Sequencing Center for Infectious Disease"/>
            <person name="Wu L."/>
            <person name="Ma J."/>
        </authorList>
    </citation>
    <scope>NUCLEOTIDE SEQUENCE [LARGE SCALE GENOMIC DNA]</scope>
    <source>
        <strain evidence="4">CGMCC 1.12477</strain>
    </source>
</reference>
<dbReference type="InterPro" id="IPR036291">
    <property type="entry name" value="NAD(P)-bd_dom_sf"/>
</dbReference>
<organism evidence="3 4">
    <name type="scientific">Nocardioides aestuarii</name>
    <dbReference type="NCBI Taxonomy" id="252231"/>
    <lineage>
        <taxon>Bacteria</taxon>
        <taxon>Bacillati</taxon>
        <taxon>Actinomycetota</taxon>
        <taxon>Actinomycetes</taxon>
        <taxon>Propionibacteriales</taxon>
        <taxon>Nocardioidaceae</taxon>
        <taxon>Nocardioides</taxon>
    </lineage>
</organism>
<dbReference type="SUPFAM" id="SSF51735">
    <property type="entry name" value="NAD(P)-binding Rossmann-fold domains"/>
    <property type="match status" value="1"/>
</dbReference>
<name>A0ABW4TSF2_9ACTN</name>
<evidence type="ECO:0000259" key="2">
    <source>
        <dbReference type="Pfam" id="PF01370"/>
    </source>
</evidence>
<dbReference type="InterPro" id="IPR050177">
    <property type="entry name" value="Lipid_A_modif_metabolic_enz"/>
</dbReference>
<dbReference type="Proteomes" id="UP001597351">
    <property type="component" value="Unassembled WGS sequence"/>
</dbReference>
<gene>
    <name evidence="3" type="ORF">ACFSDE_19020</name>
</gene>
<dbReference type="Pfam" id="PF01370">
    <property type="entry name" value="Epimerase"/>
    <property type="match status" value="1"/>
</dbReference>
<dbReference type="Gene3D" id="3.40.50.720">
    <property type="entry name" value="NAD(P)-binding Rossmann-like Domain"/>
    <property type="match status" value="1"/>
</dbReference>
<feature type="domain" description="NAD-dependent epimerase/dehydratase" evidence="2">
    <location>
        <begin position="3"/>
        <end position="199"/>
    </location>
</feature>